<dbReference type="PROSITE" id="PS51328">
    <property type="entry name" value="L_LECTIN_LIKE"/>
    <property type="match status" value="1"/>
</dbReference>
<dbReference type="VEuPathDB" id="VectorBase:AMEM21_009008"/>
<feature type="domain" description="L-type lectin-like" evidence="8">
    <location>
        <begin position="79"/>
        <end position="302"/>
    </location>
</feature>
<dbReference type="GO" id="GO:0006888">
    <property type="term" value="P:endoplasmic reticulum to Golgi vesicle-mediated transport"/>
    <property type="evidence" value="ECO:0007669"/>
    <property type="project" value="TreeGrafter"/>
</dbReference>
<dbReference type="VEuPathDB" id="VectorBase:AMEM010775"/>
<dbReference type="PANTHER" id="PTHR12223">
    <property type="entry name" value="VESICULAR MANNOSE-BINDING LECTIN"/>
    <property type="match status" value="1"/>
</dbReference>
<evidence type="ECO:0000256" key="7">
    <source>
        <dbReference type="SAM" id="SignalP"/>
    </source>
</evidence>
<evidence type="ECO:0000259" key="8">
    <source>
        <dbReference type="PROSITE" id="PS51328"/>
    </source>
</evidence>
<evidence type="ECO:0000256" key="5">
    <source>
        <dbReference type="ARBA" id="ARBA00023136"/>
    </source>
</evidence>
<evidence type="ECO:0000256" key="2">
    <source>
        <dbReference type="ARBA" id="ARBA00022692"/>
    </source>
</evidence>
<dbReference type="Pfam" id="PF03388">
    <property type="entry name" value="Lectin_leg-like"/>
    <property type="match status" value="1"/>
</dbReference>
<name>A0A182V8Q8_ANOME</name>
<evidence type="ECO:0000256" key="4">
    <source>
        <dbReference type="ARBA" id="ARBA00022989"/>
    </source>
</evidence>
<keyword evidence="10" id="KW-1185">Reference proteome</keyword>
<dbReference type="InterPro" id="IPR051136">
    <property type="entry name" value="Intracellular_Lectin-GPT"/>
</dbReference>
<dbReference type="CDD" id="cd06901">
    <property type="entry name" value="lectin_VIP36_VIPL"/>
    <property type="match status" value="1"/>
</dbReference>
<dbReference type="GO" id="GO:0046872">
    <property type="term" value="F:metal ion binding"/>
    <property type="evidence" value="ECO:0007669"/>
    <property type="project" value="UniProtKB-KW"/>
</dbReference>
<dbReference type="GO" id="GO:0005537">
    <property type="term" value="F:D-mannose binding"/>
    <property type="evidence" value="ECO:0007669"/>
    <property type="project" value="TreeGrafter"/>
</dbReference>
<accession>A0A182V8Q8</accession>
<keyword evidence="5 6" id="KW-0472">Membrane</keyword>
<dbReference type="GO" id="GO:0000139">
    <property type="term" value="C:Golgi membrane"/>
    <property type="evidence" value="ECO:0007669"/>
    <property type="project" value="UniProtKB-SubCell"/>
</dbReference>
<dbReference type="GO" id="GO:0005793">
    <property type="term" value="C:endoplasmic reticulum-Golgi intermediate compartment"/>
    <property type="evidence" value="ECO:0007669"/>
    <property type="project" value="TreeGrafter"/>
</dbReference>
<proteinExistence type="predicted"/>
<evidence type="ECO:0000256" key="6">
    <source>
        <dbReference type="SAM" id="Phobius"/>
    </source>
</evidence>
<dbReference type="Gene3D" id="2.60.120.200">
    <property type="match status" value="1"/>
</dbReference>
<dbReference type="InterPro" id="IPR035664">
    <property type="entry name" value="VIP36_lectin"/>
</dbReference>
<dbReference type="InterPro" id="IPR005052">
    <property type="entry name" value="Lectin_leg"/>
</dbReference>
<feature type="chain" id="PRO_5045192359" description="L-type lectin-like domain-containing protein" evidence="7">
    <location>
        <begin position="21"/>
        <end position="375"/>
    </location>
</feature>
<keyword evidence="2 6" id="KW-0812">Transmembrane</keyword>
<protein>
    <recommendedName>
        <fullName evidence="8">L-type lectin-like domain-containing protein</fullName>
    </recommendedName>
</protein>
<organism evidence="9 10">
    <name type="scientific">Anopheles merus</name>
    <name type="common">Mosquito</name>
    <dbReference type="NCBI Taxonomy" id="30066"/>
    <lineage>
        <taxon>Eukaryota</taxon>
        <taxon>Metazoa</taxon>
        <taxon>Ecdysozoa</taxon>
        <taxon>Arthropoda</taxon>
        <taxon>Hexapoda</taxon>
        <taxon>Insecta</taxon>
        <taxon>Pterygota</taxon>
        <taxon>Neoptera</taxon>
        <taxon>Endopterygota</taxon>
        <taxon>Diptera</taxon>
        <taxon>Nematocera</taxon>
        <taxon>Culicoidea</taxon>
        <taxon>Culicidae</taxon>
        <taxon>Anophelinae</taxon>
        <taxon>Anopheles</taxon>
    </lineage>
</organism>
<dbReference type="AlphaFoldDB" id="A0A182V8Q8"/>
<feature type="transmembrane region" description="Helical" evidence="6">
    <location>
        <begin position="341"/>
        <end position="363"/>
    </location>
</feature>
<evidence type="ECO:0000256" key="1">
    <source>
        <dbReference type="ARBA" id="ARBA00004479"/>
    </source>
</evidence>
<evidence type="ECO:0000313" key="9">
    <source>
        <dbReference type="EnsemblMetazoa" id="AMEM010775-PA"/>
    </source>
</evidence>
<dbReference type="STRING" id="30066.A0A182V8Q8"/>
<dbReference type="GO" id="GO:0030134">
    <property type="term" value="C:COPII-coated ER to Golgi transport vesicle"/>
    <property type="evidence" value="ECO:0007669"/>
    <property type="project" value="TreeGrafter"/>
</dbReference>
<sequence length="375" mass="42290">MPACLPACSIIVLVTTALEATSTSKRNTSIATSQGGTAKDMQMFGIDSRKATTFPAYVVSGLLLLLFVRHSSQQSDYNDYMKREHSLFKPYQGSGMTIPYWDFIGTTFVTNSYVRLTPDLQSKNGAIWNHVPCTSINWELQVNFKVHGKGKDLYGDGFALWYSRDRLQTGPVFGSKDNFMGLAIILDTYSNHNGPHNHQHPYISAMVNNGSLSYDHDRDGTHTQIAGCEAKFRNVEFDTQINIRYENDVLTVFTDLENKATWKECFRVEGVKLPTGYYFGASATTGDLSDNHDIISIKFFELEAPSLLAEDRRQIVPSAATFEAPREHKDDPKPGMSNVKIFFLILLSMLIVVVLVVIGIMFYQKHQENARKRFY</sequence>
<feature type="signal peptide" evidence="7">
    <location>
        <begin position="1"/>
        <end position="20"/>
    </location>
</feature>
<comment type="subcellular location">
    <subcellularLocation>
        <location evidence="1">Membrane</location>
        <topology evidence="1">Single-pass type I membrane protein</topology>
    </subcellularLocation>
</comment>
<dbReference type="PANTHER" id="PTHR12223:SF45">
    <property type="entry name" value="RE50040P"/>
    <property type="match status" value="1"/>
</dbReference>
<evidence type="ECO:0000256" key="3">
    <source>
        <dbReference type="ARBA" id="ARBA00022729"/>
    </source>
</evidence>
<dbReference type="SUPFAM" id="SSF49899">
    <property type="entry name" value="Concanavalin A-like lectins/glucanases"/>
    <property type="match status" value="1"/>
</dbReference>
<dbReference type="GO" id="GO:0005789">
    <property type="term" value="C:endoplasmic reticulum membrane"/>
    <property type="evidence" value="ECO:0007669"/>
    <property type="project" value="TreeGrafter"/>
</dbReference>
<dbReference type="EnsemblMetazoa" id="AMEM010775-RA">
    <property type="protein sequence ID" value="AMEM010775-PA"/>
    <property type="gene ID" value="AMEM010775"/>
</dbReference>
<keyword evidence="3 7" id="KW-0732">Signal</keyword>
<evidence type="ECO:0000313" key="10">
    <source>
        <dbReference type="Proteomes" id="UP000075903"/>
    </source>
</evidence>
<dbReference type="InterPro" id="IPR013320">
    <property type="entry name" value="ConA-like_dom_sf"/>
</dbReference>
<keyword evidence="4 6" id="KW-1133">Transmembrane helix</keyword>
<dbReference type="Proteomes" id="UP000075903">
    <property type="component" value="Unassembled WGS sequence"/>
</dbReference>
<reference evidence="9" key="1">
    <citation type="submission" date="2020-05" db="UniProtKB">
        <authorList>
            <consortium name="EnsemblMetazoa"/>
        </authorList>
    </citation>
    <scope>IDENTIFICATION</scope>
    <source>
        <strain evidence="9">MAF</strain>
    </source>
</reference>